<dbReference type="Proteomes" id="UP000728185">
    <property type="component" value="Unassembled WGS sequence"/>
</dbReference>
<keyword evidence="2" id="KW-1185">Reference proteome</keyword>
<reference evidence="1" key="1">
    <citation type="submission" date="2019-05" db="EMBL/GenBank/DDBJ databases">
        <title>Annotation for the trematode Fasciolopsis buski.</title>
        <authorList>
            <person name="Choi Y.-J."/>
        </authorList>
    </citation>
    <scope>NUCLEOTIDE SEQUENCE</scope>
    <source>
        <strain evidence="1">HT</strain>
        <tissue evidence="1">Whole worm</tissue>
    </source>
</reference>
<evidence type="ECO:0000313" key="1">
    <source>
        <dbReference type="EMBL" id="KAA0185495.1"/>
    </source>
</evidence>
<dbReference type="EMBL" id="LUCM01010411">
    <property type="protein sequence ID" value="KAA0185495.1"/>
    <property type="molecule type" value="Genomic_DNA"/>
</dbReference>
<dbReference type="AlphaFoldDB" id="A0A8E0RK97"/>
<sequence length="209" mass="22904">MYPIVLLERLKDSALPLDYRCGLSQRPWNSCSQISGGRRSPIEDFEDFPPSAGSQIRVASFLSTAATHNDDHHSSTVAVETSDFPSTLGHLTLFSCTQDSQNAPISPLPISPTMRSMSVRLPPAWKPTKLPPSYNSVSCWYHACGANTTGFLLEESAVCIPPDIDDSSSNSSFLMIDTSILCSKTEEANVSSYMLLMTRLVCMKVTDFL</sequence>
<comment type="caution">
    <text evidence="1">The sequence shown here is derived from an EMBL/GenBank/DDBJ whole genome shotgun (WGS) entry which is preliminary data.</text>
</comment>
<evidence type="ECO:0000313" key="2">
    <source>
        <dbReference type="Proteomes" id="UP000728185"/>
    </source>
</evidence>
<organism evidence="1 2">
    <name type="scientific">Fasciolopsis buskii</name>
    <dbReference type="NCBI Taxonomy" id="27845"/>
    <lineage>
        <taxon>Eukaryota</taxon>
        <taxon>Metazoa</taxon>
        <taxon>Spiralia</taxon>
        <taxon>Lophotrochozoa</taxon>
        <taxon>Platyhelminthes</taxon>
        <taxon>Trematoda</taxon>
        <taxon>Digenea</taxon>
        <taxon>Plagiorchiida</taxon>
        <taxon>Echinostomata</taxon>
        <taxon>Echinostomatoidea</taxon>
        <taxon>Fasciolidae</taxon>
        <taxon>Fasciolopsis</taxon>
    </lineage>
</organism>
<proteinExistence type="predicted"/>
<name>A0A8E0RK97_9TREM</name>
<gene>
    <name evidence="1" type="ORF">FBUS_09012</name>
</gene>
<accession>A0A8E0RK97</accession>
<protein>
    <submittedName>
        <fullName evidence="1">Uncharacterized protein</fullName>
    </submittedName>
</protein>